<organism evidence="1 2">
    <name type="scientific">Pullulanibacillus camelliae</name>
    <dbReference type="NCBI Taxonomy" id="1707096"/>
    <lineage>
        <taxon>Bacteria</taxon>
        <taxon>Bacillati</taxon>
        <taxon>Bacillota</taxon>
        <taxon>Bacilli</taxon>
        <taxon>Bacillales</taxon>
        <taxon>Sporolactobacillaceae</taxon>
        <taxon>Pullulanibacillus</taxon>
    </lineage>
</organism>
<evidence type="ECO:0000313" key="1">
    <source>
        <dbReference type="EMBL" id="GGE48474.1"/>
    </source>
</evidence>
<reference evidence="1" key="1">
    <citation type="journal article" date="2014" name="Int. J. Syst. Evol. Microbiol.">
        <title>Complete genome sequence of Corynebacterium casei LMG S-19264T (=DSM 44701T), isolated from a smear-ripened cheese.</title>
        <authorList>
            <consortium name="US DOE Joint Genome Institute (JGI-PGF)"/>
            <person name="Walter F."/>
            <person name="Albersmeier A."/>
            <person name="Kalinowski J."/>
            <person name="Ruckert C."/>
        </authorList>
    </citation>
    <scope>NUCLEOTIDE SEQUENCE</scope>
    <source>
        <strain evidence="1">CGMCC 1.15371</strain>
    </source>
</reference>
<sequence length="84" mass="9656">MSNQSYRAGEVVYVMYRNPHAQSVANVQEAAVVEDPDHPGELCLFIYDTYYPLSEEIAIYQTKEEAEAVYQEYFGDDQEEDVHG</sequence>
<dbReference type="RefSeq" id="WP_188695677.1">
    <property type="nucleotide sequence ID" value="NZ_BMIR01000015.1"/>
</dbReference>
<gene>
    <name evidence="1" type="primary">splA</name>
    <name evidence="1" type="ORF">GCM10011391_29110</name>
</gene>
<dbReference type="EMBL" id="BMIR01000015">
    <property type="protein sequence ID" value="GGE48474.1"/>
    <property type="molecule type" value="Genomic_DNA"/>
</dbReference>
<accession>A0A8J2YKP7</accession>
<comment type="caution">
    <text evidence="1">The sequence shown here is derived from an EMBL/GenBank/DDBJ whole genome shotgun (WGS) entry which is preliminary data.</text>
</comment>
<name>A0A8J2YKP7_9BACL</name>
<dbReference type="Pfam" id="PF11132">
    <property type="entry name" value="SplA"/>
    <property type="match status" value="1"/>
</dbReference>
<protein>
    <submittedName>
        <fullName evidence="1">Transcriptional regulator SplA</fullName>
    </submittedName>
</protein>
<evidence type="ECO:0000313" key="2">
    <source>
        <dbReference type="Proteomes" id="UP000628775"/>
    </source>
</evidence>
<dbReference type="InterPro" id="IPR022608">
    <property type="entry name" value="Tscrpt_reg_SplA"/>
</dbReference>
<reference evidence="1" key="2">
    <citation type="submission" date="2020-09" db="EMBL/GenBank/DDBJ databases">
        <authorList>
            <person name="Sun Q."/>
            <person name="Zhou Y."/>
        </authorList>
    </citation>
    <scope>NUCLEOTIDE SEQUENCE</scope>
    <source>
        <strain evidence="1">CGMCC 1.15371</strain>
    </source>
</reference>
<proteinExistence type="predicted"/>
<dbReference type="Proteomes" id="UP000628775">
    <property type="component" value="Unassembled WGS sequence"/>
</dbReference>
<keyword evidence="2" id="KW-1185">Reference proteome</keyword>
<dbReference type="AlphaFoldDB" id="A0A8J2YKP7"/>